<accession>A0A174RF62</accession>
<evidence type="ECO:0000313" key="2">
    <source>
        <dbReference type="Proteomes" id="UP000095712"/>
    </source>
</evidence>
<evidence type="ECO:0000313" key="1">
    <source>
        <dbReference type="EMBL" id="CUP84142.1"/>
    </source>
</evidence>
<proteinExistence type="predicted"/>
<sequence length="30" mass="3508">MDESDNDSEANQFNRIFIYISQGMDYVFGT</sequence>
<dbReference type="Proteomes" id="UP000095712">
    <property type="component" value="Unassembled WGS sequence"/>
</dbReference>
<gene>
    <name evidence="1" type="ORF">ERS852523_02995</name>
</gene>
<organism evidence="1 2">
    <name type="scientific">Blautia wexlerae</name>
    <dbReference type="NCBI Taxonomy" id="418240"/>
    <lineage>
        <taxon>Bacteria</taxon>
        <taxon>Bacillati</taxon>
        <taxon>Bacillota</taxon>
        <taxon>Clostridia</taxon>
        <taxon>Lachnospirales</taxon>
        <taxon>Lachnospiraceae</taxon>
        <taxon>Blautia</taxon>
    </lineage>
</organism>
<name>A0A174RF62_9FIRM</name>
<reference evidence="1 2" key="1">
    <citation type="submission" date="2015-09" db="EMBL/GenBank/DDBJ databases">
        <authorList>
            <consortium name="Pathogen Informatics"/>
        </authorList>
    </citation>
    <scope>NUCLEOTIDE SEQUENCE [LARGE SCALE GENOMIC DNA]</scope>
    <source>
        <strain evidence="1 2">2789STDY5834911</strain>
    </source>
</reference>
<dbReference type="AlphaFoldDB" id="A0A174RF62"/>
<protein>
    <submittedName>
        <fullName evidence="1">Uncharacterized protein</fullName>
    </submittedName>
</protein>
<dbReference type="EMBL" id="CZAW01000037">
    <property type="protein sequence ID" value="CUP84142.1"/>
    <property type="molecule type" value="Genomic_DNA"/>
</dbReference>